<protein>
    <recommendedName>
        <fullName evidence="3">SCP2 domain-containing protein</fullName>
    </recommendedName>
</protein>
<accession>A0ABT6AHA9</accession>
<comment type="caution">
    <text evidence="1">The sequence shown here is derived from an EMBL/GenBank/DDBJ whole genome shotgun (WGS) entry which is preliminary data.</text>
</comment>
<reference evidence="1 2" key="1">
    <citation type="submission" date="2023-03" db="EMBL/GenBank/DDBJ databases">
        <title>Draft assemblies of triclosan tolerant bacteria isolated from returned activated sludge.</title>
        <authorList>
            <person name="Van Hamelsveld S."/>
        </authorList>
    </citation>
    <scope>NUCLEOTIDE SEQUENCE [LARGE SCALE GENOMIC DNA]</scope>
    <source>
        <strain evidence="1 2">GW210010_S58</strain>
    </source>
</reference>
<evidence type="ECO:0000313" key="2">
    <source>
        <dbReference type="Proteomes" id="UP001216674"/>
    </source>
</evidence>
<gene>
    <name evidence="1" type="ORF">P3W85_02515</name>
</gene>
<dbReference type="Proteomes" id="UP001216674">
    <property type="component" value="Unassembled WGS sequence"/>
</dbReference>
<organism evidence="1 2">
    <name type="scientific">Cupriavidus basilensis</name>
    <dbReference type="NCBI Taxonomy" id="68895"/>
    <lineage>
        <taxon>Bacteria</taxon>
        <taxon>Pseudomonadati</taxon>
        <taxon>Pseudomonadota</taxon>
        <taxon>Betaproteobacteria</taxon>
        <taxon>Burkholderiales</taxon>
        <taxon>Burkholderiaceae</taxon>
        <taxon>Cupriavidus</taxon>
    </lineage>
</organism>
<evidence type="ECO:0000313" key="1">
    <source>
        <dbReference type="EMBL" id="MDF3831834.1"/>
    </source>
</evidence>
<proteinExistence type="predicted"/>
<keyword evidence="2" id="KW-1185">Reference proteome</keyword>
<name>A0ABT6AHA9_9BURK</name>
<evidence type="ECO:0008006" key="3">
    <source>
        <dbReference type="Google" id="ProtNLM"/>
    </source>
</evidence>
<dbReference type="EMBL" id="JARJLM010000037">
    <property type="protein sequence ID" value="MDF3831834.1"/>
    <property type="molecule type" value="Genomic_DNA"/>
</dbReference>
<sequence length="141" mass="15604">MDPHSDTHCGDASEATLCERFEQALRAEAAGAASLVRRGRTFSADWIVRIGSTPFLLRTQEGRLREVRRGLPLLCPSALSISASPVAWAALWDAVPRAGWHDIFALSKRGEMRFEGNMQLFLAHLQYVKDVLSLPRMGGRA</sequence>
<dbReference type="RefSeq" id="WP_035812360.1">
    <property type="nucleotide sequence ID" value="NZ_JARJLM010000037.1"/>
</dbReference>